<organism evidence="1">
    <name type="scientific">freshwater metagenome</name>
    <dbReference type="NCBI Taxonomy" id="449393"/>
    <lineage>
        <taxon>unclassified sequences</taxon>
        <taxon>metagenomes</taxon>
        <taxon>ecological metagenomes</taxon>
    </lineage>
</organism>
<dbReference type="Pfam" id="PF02423">
    <property type="entry name" value="OCD_Mu_crystall"/>
    <property type="match status" value="1"/>
</dbReference>
<protein>
    <submittedName>
        <fullName evidence="1">Unannotated protein</fullName>
    </submittedName>
</protein>
<dbReference type="Gene3D" id="3.40.50.720">
    <property type="entry name" value="NAD(P)-binding Rossmann-like Domain"/>
    <property type="match status" value="1"/>
</dbReference>
<name>A0A6J6FX59_9ZZZZ</name>
<dbReference type="Gene3D" id="3.30.1780.10">
    <property type="entry name" value="ornithine cyclodeaminase, domain 1"/>
    <property type="match status" value="1"/>
</dbReference>
<reference evidence="1" key="1">
    <citation type="submission" date="2020-05" db="EMBL/GenBank/DDBJ databases">
        <authorList>
            <person name="Chiriac C."/>
            <person name="Salcher M."/>
            <person name="Ghai R."/>
            <person name="Kavagutti S V."/>
        </authorList>
    </citation>
    <scope>NUCLEOTIDE SEQUENCE</scope>
</reference>
<dbReference type="SUPFAM" id="SSF51735">
    <property type="entry name" value="NAD(P)-binding Rossmann-fold domains"/>
    <property type="match status" value="1"/>
</dbReference>
<dbReference type="PANTHER" id="PTHR13812">
    <property type="entry name" value="KETIMINE REDUCTASE MU-CRYSTALLIN"/>
    <property type="match status" value="1"/>
</dbReference>
<accession>A0A6J6FX59</accession>
<proteinExistence type="predicted"/>
<dbReference type="InterPro" id="IPR003462">
    <property type="entry name" value="ODC_Mu_crystall"/>
</dbReference>
<gene>
    <name evidence="1" type="ORF">UFOPK1493_03842</name>
</gene>
<dbReference type="GO" id="GO:0005737">
    <property type="term" value="C:cytoplasm"/>
    <property type="evidence" value="ECO:0007669"/>
    <property type="project" value="TreeGrafter"/>
</dbReference>
<sequence length="315" mass="33416">MTNLPILDEAEVLVALDRGRVLPALETAFAGLVNGRSVQPAQTVTVFPDGRGDCIFYPGALLDLGLIGVKVSPYLSDRSDAGLSPVTAYTLLLSASTGEPLLLCDSYALTTIRTAATTALAVQHLSRSDAKSLAVVGSGKVAREHLRFVVGLREWNDLRVYSPRAAGSPERQELVGRVVPEQSQLSFSPSARSAVEGADVVLLCTSSGSPVIERPWVAESALVTSISTNSPGAHEIEPASLGSYDVYCDYRATAPVTAGEMTIAVEAGEWSHDRIVADLAELATGFVPKEWTRPRFFRSTGLGIEDLAIAHLLVA</sequence>
<evidence type="ECO:0000313" key="1">
    <source>
        <dbReference type="EMBL" id="CAB4592940.1"/>
    </source>
</evidence>
<dbReference type="PANTHER" id="PTHR13812:SF19">
    <property type="entry name" value="KETIMINE REDUCTASE MU-CRYSTALLIN"/>
    <property type="match status" value="1"/>
</dbReference>
<dbReference type="AlphaFoldDB" id="A0A6J6FX59"/>
<dbReference type="InterPro" id="IPR036291">
    <property type="entry name" value="NAD(P)-bd_dom_sf"/>
</dbReference>
<dbReference type="EMBL" id="CAEZSR010000246">
    <property type="protein sequence ID" value="CAB4592940.1"/>
    <property type="molecule type" value="Genomic_DNA"/>
</dbReference>
<dbReference type="PIRSF" id="PIRSF001439">
    <property type="entry name" value="CryM"/>
    <property type="match status" value="1"/>
</dbReference>
<dbReference type="InterPro" id="IPR023401">
    <property type="entry name" value="ODC_N"/>
</dbReference>